<keyword evidence="6 12" id="KW-0812">Transmembrane</keyword>
<comment type="similarity">
    <text evidence="2 12">Belongs to the ATPase protein 8 family.</text>
</comment>
<evidence type="ECO:0000256" key="1">
    <source>
        <dbReference type="ARBA" id="ARBA00004304"/>
    </source>
</evidence>
<evidence type="ECO:0000256" key="6">
    <source>
        <dbReference type="ARBA" id="ARBA00022692"/>
    </source>
</evidence>
<dbReference type="Pfam" id="PF00895">
    <property type="entry name" value="ATP-synt_8"/>
    <property type="match status" value="1"/>
</dbReference>
<evidence type="ECO:0000256" key="12">
    <source>
        <dbReference type="RuleBase" id="RU003661"/>
    </source>
</evidence>
<keyword evidence="5 12" id="KW-0138">CF(0)</keyword>
<evidence type="ECO:0000256" key="2">
    <source>
        <dbReference type="ARBA" id="ARBA00008892"/>
    </source>
</evidence>
<evidence type="ECO:0000256" key="13">
    <source>
        <dbReference type="SAM" id="Phobius"/>
    </source>
</evidence>
<comment type="subunit">
    <text evidence="3">F-type ATPases have 2 components, CF(1) - the catalytic core - and CF(0) - the membrane proton channel.</text>
</comment>
<evidence type="ECO:0000256" key="4">
    <source>
        <dbReference type="ARBA" id="ARBA00022448"/>
    </source>
</evidence>
<keyword evidence="9 12" id="KW-0406">Ion transport</keyword>
<protein>
    <recommendedName>
        <fullName evidence="12">ATP synthase complex subunit 8</fullName>
    </recommendedName>
</protein>
<evidence type="ECO:0000256" key="5">
    <source>
        <dbReference type="ARBA" id="ARBA00022547"/>
    </source>
</evidence>
<accession>A0AB38ZGG4</accession>
<sequence length="51" mass="6028">MPQMAPLSWLTLMLFFILIFSIFNLANFSINSDYPKTSSLTKKMLLKAWKW</sequence>
<comment type="subcellular location">
    <subcellularLocation>
        <location evidence="1 12">Mitochondrion membrane</location>
        <topology evidence="1 12">Single-pass membrane protein</topology>
    </subcellularLocation>
</comment>
<dbReference type="GO" id="GO:0015078">
    <property type="term" value="F:proton transmembrane transporter activity"/>
    <property type="evidence" value="ECO:0007669"/>
    <property type="project" value="InterPro"/>
</dbReference>
<gene>
    <name evidence="14" type="primary">ATP8</name>
</gene>
<dbReference type="GO" id="GO:0031966">
    <property type="term" value="C:mitochondrial membrane"/>
    <property type="evidence" value="ECO:0007669"/>
    <property type="project" value="UniProtKB-SubCell"/>
</dbReference>
<proteinExistence type="inferred from homology"/>
<evidence type="ECO:0000256" key="8">
    <source>
        <dbReference type="ARBA" id="ARBA00022989"/>
    </source>
</evidence>
<keyword evidence="8 13" id="KW-1133">Transmembrane helix</keyword>
<dbReference type="InterPro" id="IPR001421">
    <property type="entry name" value="ATP8_metazoa"/>
</dbReference>
<evidence type="ECO:0000256" key="9">
    <source>
        <dbReference type="ARBA" id="ARBA00023065"/>
    </source>
</evidence>
<keyword evidence="11 13" id="KW-0472">Membrane</keyword>
<dbReference type="AlphaFoldDB" id="A0AB38ZGG4"/>
<keyword evidence="7 12" id="KW-0375">Hydrogen ion transport</keyword>
<geneLocation type="mitochondrion" evidence="14"/>
<evidence type="ECO:0000313" key="14">
    <source>
        <dbReference type="EMBL" id="WZC41312.1"/>
    </source>
</evidence>
<reference evidence="14" key="1">
    <citation type="submission" date="2024-01" db="EMBL/GenBank/DDBJ databases">
        <authorList>
            <person name="Jafir M."/>
            <person name="Xia W."/>
            <person name="Mengqiong X."/>
        </authorList>
    </citation>
    <scope>NUCLEOTIDE SEQUENCE</scope>
</reference>
<evidence type="ECO:0000256" key="11">
    <source>
        <dbReference type="ARBA" id="ARBA00023136"/>
    </source>
</evidence>
<dbReference type="GO" id="GO:0045259">
    <property type="term" value="C:proton-transporting ATP synthase complex"/>
    <property type="evidence" value="ECO:0007669"/>
    <property type="project" value="UniProtKB-KW"/>
</dbReference>
<evidence type="ECO:0000256" key="3">
    <source>
        <dbReference type="ARBA" id="ARBA00011291"/>
    </source>
</evidence>
<dbReference type="GO" id="GO:0015986">
    <property type="term" value="P:proton motive force-driven ATP synthesis"/>
    <property type="evidence" value="ECO:0007669"/>
    <property type="project" value="InterPro"/>
</dbReference>
<keyword evidence="10 12" id="KW-0496">Mitochondrion</keyword>
<feature type="transmembrane region" description="Helical" evidence="13">
    <location>
        <begin position="6"/>
        <end position="26"/>
    </location>
</feature>
<keyword evidence="4 12" id="KW-0813">Transport</keyword>
<dbReference type="EMBL" id="PP140407">
    <property type="protein sequence ID" value="WZC41312.1"/>
    <property type="molecule type" value="Genomic_DNA"/>
</dbReference>
<evidence type="ECO:0000256" key="10">
    <source>
        <dbReference type="ARBA" id="ARBA00023128"/>
    </source>
</evidence>
<evidence type="ECO:0000256" key="7">
    <source>
        <dbReference type="ARBA" id="ARBA00022781"/>
    </source>
</evidence>
<organism evidence="14">
    <name type="scientific">Lucanus imitator</name>
    <dbReference type="NCBI Taxonomy" id="618023"/>
    <lineage>
        <taxon>Eukaryota</taxon>
        <taxon>Metazoa</taxon>
        <taxon>Ecdysozoa</taxon>
        <taxon>Arthropoda</taxon>
        <taxon>Hexapoda</taxon>
        <taxon>Insecta</taxon>
        <taxon>Pterygota</taxon>
        <taxon>Neoptera</taxon>
        <taxon>Endopterygota</taxon>
        <taxon>Coleoptera</taxon>
        <taxon>Polyphaga</taxon>
        <taxon>Scarabaeiformia</taxon>
        <taxon>Lucanidae</taxon>
        <taxon>Lucaninae</taxon>
        <taxon>Lucanus</taxon>
    </lineage>
</organism>
<name>A0AB38ZGG4_9SCAR</name>